<dbReference type="Gene3D" id="1.20.1250.20">
    <property type="entry name" value="MFS general substrate transporter like domains"/>
    <property type="match status" value="2"/>
</dbReference>
<dbReference type="CDD" id="cd06174">
    <property type="entry name" value="MFS"/>
    <property type="match status" value="1"/>
</dbReference>
<dbReference type="InterPro" id="IPR036259">
    <property type="entry name" value="MFS_trans_sf"/>
</dbReference>
<dbReference type="GO" id="GO:0022857">
    <property type="term" value="F:transmembrane transporter activity"/>
    <property type="evidence" value="ECO:0007669"/>
    <property type="project" value="InterPro"/>
</dbReference>
<gene>
    <name evidence="7" type="ORF">C1SCF055_LOCUS18762</name>
</gene>
<keyword evidence="9" id="KW-1185">Reference proteome</keyword>
<feature type="transmembrane region" description="Helical" evidence="5">
    <location>
        <begin position="30"/>
        <end position="50"/>
    </location>
</feature>
<dbReference type="EMBL" id="CAMXCT030001646">
    <property type="protein sequence ID" value="CAL4779208.1"/>
    <property type="molecule type" value="Genomic_DNA"/>
</dbReference>
<feature type="transmembrane region" description="Helical" evidence="5">
    <location>
        <begin position="135"/>
        <end position="156"/>
    </location>
</feature>
<reference evidence="7" key="1">
    <citation type="submission" date="2022-10" db="EMBL/GenBank/DDBJ databases">
        <authorList>
            <person name="Chen Y."/>
            <person name="Dougan E. K."/>
            <person name="Chan C."/>
            <person name="Rhodes N."/>
            <person name="Thang M."/>
        </authorList>
    </citation>
    <scope>NUCLEOTIDE SEQUENCE</scope>
</reference>
<evidence type="ECO:0000259" key="6">
    <source>
        <dbReference type="PROSITE" id="PS50850"/>
    </source>
</evidence>
<dbReference type="OrthoDB" id="408269at2759"/>
<dbReference type="InterPro" id="IPR011701">
    <property type="entry name" value="MFS"/>
</dbReference>
<dbReference type="GO" id="GO:0016020">
    <property type="term" value="C:membrane"/>
    <property type="evidence" value="ECO:0007669"/>
    <property type="project" value="UniProtKB-SubCell"/>
</dbReference>
<evidence type="ECO:0000256" key="4">
    <source>
        <dbReference type="ARBA" id="ARBA00023136"/>
    </source>
</evidence>
<sequence length="435" mass="46973">MEKADELNKMKPQNLNDTSACAPPDEKWHYAIFLCICCLWLCVGMNNASVAWTLKDIADSQLLDLRQEGVLASGFAMGYCLGPVTMGILLDKMGRRPTLLLCCIVPSVCQAAAAYLVRVPVLAQPGSWPFTMALAYLRCCQAICSGGATVSSKVYLNEIMPIKCRDAMLSIVHIQLQLGGMALTVCALFWPKWQQLHAILMVPGLVTTLLMLSPKLCPESLTLVPKGAHSRPFRELLQTPHRTVLLVLVLNQFFHRICQQGNDAWGMKFLQTIGKRETRTVVSNVKFVCKILGGLLAASASKHLGTLAAVLGGCLAKTGYMTCAVGTLLFTMTQQKMSLAVAWGVAYLGEEVANVLAMTTLVQAFPMQLRGRGVSLVCAPNALAGIVAGSLGALSAYYATVPFVVNAASMVISGLVLLHFSDLIYQKSQDGLKQD</sequence>
<evidence type="ECO:0000256" key="1">
    <source>
        <dbReference type="ARBA" id="ARBA00004141"/>
    </source>
</evidence>
<dbReference type="PROSITE" id="PS50850">
    <property type="entry name" value="MFS"/>
    <property type="match status" value="1"/>
</dbReference>
<feature type="transmembrane region" description="Helical" evidence="5">
    <location>
        <begin position="70"/>
        <end position="90"/>
    </location>
</feature>
<keyword evidence="3 5" id="KW-1133">Transmembrane helix</keyword>
<dbReference type="InterPro" id="IPR020846">
    <property type="entry name" value="MFS_dom"/>
</dbReference>
<evidence type="ECO:0000256" key="2">
    <source>
        <dbReference type="ARBA" id="ARBA00022692"/>
    </source>
</evidence>
<evidence type="ECO:0000313" key="9">
    <source>
        <dbReference type="Proteomes" id="UP001152797"/>
    </source>
</evidence>
<feature type="transmembrane region" description="Helical" evidence="5">
    <location>
        <begin position="168"/>
        <end position="190"/>
    </location>
</feature>
<protein>
    <recommendedName>
        <fullName evidence="6">Major facilitator superfamily (MFS) profile domain-containing protein</fullName>
    </recommendedName>
</protein>
<feature type="domain" description="Major facilitator superfamily (MFS) profile" evidence="6">
    <location>
        <begin position="32"/>
        <end position="425"/>
    </location>
</feature>
<accession>A0A9P1FXL3</accession>
<comment type="subcellular location">
    <subcellularLocation>
        <location evidence="1">Membrane</location>
        <topology evidence="1">Multi-pass membrane protein</topology>
    </subcellularLocation>
</comment>
<keyword evidence="2 5" id="KW-0812">Transmembrane</keyword>
<feature type="transmembrane region" description="Helical" evidence="5">
    <location>
        <begin position="97"/>
        <end position="115"/>
    </location>
</feature>
<dbReference type="PANTHER" id="PTHR24064">
    <property type="entry name" value="SOLUTE CARRIER FAMILY 22 MEMBER"/>
    <property type="match status" value="1"/>
</dbReference>
<proteinExistence type="predicted"/>
<dbReference type="Proteomes" id="UP001152797">
    <property type="component" value="Unassembled WGS sequence"/>
</dbReference>
<organism evidence="7">
    <name type="scientific">Cladocopium goreaui</name>
    <dbReference type="NCBI Taxonomy" id="2562237"/>
    <lineage>
        <taxon>Eukaryota</taxon>
        <taxon>Sar</taxon>
        <taxon>Alveolata</taxon>
        <taxon>Dinophyceae</taxon>
        <taxon>Suessiales</taxon>
        <taxon>Symbiodiniaceae</taxon>
        <taxon>Cladocopium</taxon>
    </lineage>
</organism>
<dbReference type="EMBL" id="CAMXCT010001646">
    <property type="protein sequence ID" value="CAI3991896.1"/>
    <property type="molecule type" value="Genomic_DNA"/>
</dbReference>
<keyword evidence="4 5" id="KW-0472">Membrane</keyword>
<name>A0A9P1FXL3_9DINO</name>
<evidence type="ECO:0000313" key="7">
    <source>
        <dbReference type="EMBL" id="CAI3991896.1"/>
    </source>
</evidence>
<feature type="transmembrane region" description="Helical" evidence="5">
    <location>
        <begin position="374"/>
        <end position="397"/>
    </location>
</feature>
<dbReference type="Pfam" id="PF07690">
    <property type="entry name" value="MFS_1"/>
    <property type="match status" value="1"/>
</dbReference>
<evidence type="ECO:0000313" key="8">
    <source>
        <dbReference type="EMBL" id="CAL4779208.1"/>
    </source>
</evidence>
<feature type="transmembrane region" description="Helical" evidence="5">
    <location>
        <begin position="403"/>
        <end position="425"/>
    </location>
</feature>
<dbReference type="SUPFAM" id="SSF103473">
    <property type="entry name" value="MFS general substrate transporter"/>
    <property type="match status" value="1"/>
</dbReference>
<dbReference type="AlphaFoldDB" id="A0A9P1FXL3"/>
<reference evidence="8 9" key="2">
    <citation type="submission" date="2024-05" db="EMBL/GenBank/DDBJ databases">
        <authorList>
            <person name="Chen Y."/>
            <person name="Shah S."/>
            <person name="Dougan E. K."/>
            <person name="Thang M."/>
            <person name="Chan C."/>
        </authorList>
    </citation>
    <scope>NUCLEOTIDE SEQUENCE [LARGE SCALE GENOMIC DNA]</scope>
</reference>
<evidence type="ECO:0000256" key="3">
    <source>
        <dbReference type="ARBA" id="ARBA00022989"/>
    </source>
</evidence>
<comment type="caution">
    <text evidence="7">The sequence shown here is derived from an EMBL/GenBank/DDBJ whole genome shotgun (WGS) entry which is preliminary data.</text>
</comment>
<dbReference type="EMBL" id="CAMXCT020001646">
    <property type="protein sequence ID" value="CAL1145271.1"/>
    <property type="molecule type" value="Genomic_DNA"/>
</dbReference>
<evidence type="ECO:0000256" key="5">
    <source>
        <dbReference type="SAM" id="Phobius"/>
    </source>
</evidence>